<proteinExistence type="predicted"/>
<dbReference type="GO" id="GO:0070212">
    <property type="term" value="P:protein poly-ADP-ribosylation"/>
    <property type="evidence" value="ECO:0007669"/>
    <property type="project" value="TreeGrafter"/>
</dbReference>
<dbReference type="GO" id="GO:0003714">
    <property type="term" value="F:transcription corepressor activity"/>
    <property type="evidence" value="ECO:0007669"/>
    <property type="project" value="TreeGrafter"/>
</dbReference>
<dbReference type="SUPFAM" id="SSF56399">
    <property type="entry name" value="ADP-ribosylation"/>
    <property type="match status" value="1"/>
</dbReference>
<dbReference type="AlphaFoldDB" id="A0A821BSA7"/>
<name>A0A821BSA7_9BILA</name>
<dbReference type="GO" id="GO:0005634">
    <property type="term" value="C:nucleus"/>
    <property type="evidence" value="ECO:0007669"/>
    <property type="project" value="UniProtKB-SubCell"/>
</dbReference>
<dbReference type="PANTHER" id="PTHR14453:SF67">
    <property type="entry name" value="POLY [ADP-RIBOSE] POLYMERASE"/>
    <property type="match status" value="1"/>
</dbReference>
<keyword evidence="5" id="KW-0539">Nucleus</keyword>
<comment type="subcellular location">
    <subcellularLocation>
        <location evidence="1">Nucleus</location>
    </subcellularLocation>
</comment>
<dbReference type="GO" id="GO:0003950">
    <property type="term" value="F:NAD+ poly-ADP-ribosyltransferase activity"/>
    <property type="evidence" value="ECO:0007669"/>
    <property type="project" value="TreeGrafter"/>
</dbReference>
<organism evidence="6 7">
    <name type="scientific">Rotaria socialis</name>
    <dbReference type="NCBI Taxonomy" id="392032"/>
    <lineage>
        <taxon>Eukaryota</taxon>
        <taxon>Metazoa</taxon>
        <taxon>Spiralia</taxon>
        <taxon>Gnathifera</taxon>
        <taxon>Rotifera</taxon>
        <taxon>Eurotatoria</taxon>
        <taxon>Bdelloidea</taxon>
        <taxon>Philodinida</taxon>
        <taxon>Philodinidae</taxon>
        <taxon>Rotaria</taxon>
    </lineage>
</organism>
<accession>A0A821BSA7</accession>
<dbReference type="Gene3D" id="3.90.228.10">
    <property type="match status" value="1"/>
</dbReference>
<reference evidence="6" key="1">
    <citation type="submission" date="2021-02" db="EMBL/GenBank/DDBJ databases">
        <authorList>
            <person name="Nowell W R."/>
        </authorList>
    </citation>
    <scope>NUCLEOTIDE SEQUENCE</scope>
</reference>
<dbReference type="GO" id="GO:1990404">
    <property type="term" value="F:NAD+-protein mono-ADP-ribosyltransferase activity"/>
    <property type="evidence" value="ECO:0007669"/>
    <property type="project" value="TreeGrafter"/>
</dbReference>
<keyword evidence="3" id="KW-0808">Transferase</keyword>
<dbReference type="GO" id="GO:0005737">
    <property type="term" value="C:cytoplasm"/>
    <property type="evidence" value="ECO:0007669"/>
    <property type="project" value="TreeGrafter"/>
</dbReference>
<dbReference type="EMBL" id="CAJOBS010000507">
    <property type="protein sequence ID" value="CAF4591970.1"/>
    <property type="molecule type" value="Genomic_DNA"/>
</dbReference>
<evidence type="ECO:0000256" key="5">
    <source>
        <dbReference type="ARBA" id="ARBA00023242"/>
    </source>
</evidence>
<dbReference type="Proteomes" id="UP000663838">
    <property type="component" value="Unassembled WGS sequence"/>
</dbReference>
<evidence type="ECO:0000256" key="4">
    <source>
        <dbReference type="ARBA" id="ARBA00023027"/>
    </source>
</evidence>
<evidence type="ECO:0000256" key="3">
    <source>
        <dbReference type="ARBA" id="ARBA00022679"/>
    </source>
</evidence>
<protein>
    <submittedName>
        <fullName evidence="6">Uncharacterized protein</fullName>
    </submittedName>
</protein>
<evidence type="ECO:0000313" key="6">
    <source>
        <dbReference type="EMBL" id="CAF4591970.1"/>
    </source>
</evidence>
<evidence type="ECO:0000313" key="7">
    <source>
        <dbReference type="Proteomes" id="UP000663838"/>
    </source>
</evidence>
<keyword evidence="2" id="KW-0328">Glycosyltransferase</keyword>
<dbReference type="InterPro" id="IPR052056">
    <property type="entry name" value="Mono-ARTD/PARP"/>
</dbReference>
<comment type="caution">
    <text evidence="6">The sequence shown here is derived from an EMBL/GenBank/DDBJ whole genome shotgun (WGS) entry which is preliminary data.</text>
</comment>
<sequence length="96" mass="11049">MKGKYTQIIRIERIQNERWYIQFLAHSRNLKNCLNKDTENCLYHGCSGNGERDMFLAHVLIGNTTIGDSSMKIRPVGFDSTTNSNHIFVTYHDAQA</sequence>
<dbReference type="PANTHER" id="PTHR14453">
    <property type="entry name" value="PARP/ZINC FINGER CCCH TYPE DOMAIN CONTAINING PROTEIN"/>
    <property type="match status" value="1"/>
</dbReference>
<evidence type="ECO:0000256" key="2">
    <source>
        <dbReference type="ARBA" id="ARBA00022676"/>
    </source>
</evidence>
<keyword evidence="4" id="KW-0520">NAD</keyword>
<evidence type="ECO:0000256" key="1">
    <source>
        <dbReference type="ARBA" id="ARBA00004123"/>
    </source>
</evidence>
<dbReference type="GO" id="GO:0010629">
    <property type="term" value="P:negative regulation of gene expression"/>
    <property type="evidence" value="ECO:0007669"/>
    <property type="project" value="TreeGrafter"/>
</dbReference>
<gene>
    <name evidence="6" type="ORF">TOA249_LOCUS10003</name>
</gene>